<sequence>MAGDVPFTNSFRQSLPEIPEEDSATF</sequence>
<dbReference type="Proteomes" id="UP000708208">
    <property type="component" value="Unassembled WGS sequence"/>
</dbReference>
<gene>
    <name evidence="2" type="ORF">AFUS01_LOCUS38374</name>
</gene>
<reference evidence="2" key="1">
    <citation type="submission" date="2021-06" db="EMBL/GenBank/DDBJ databases">
        <authorList>
            <person name="Hodson N. C."/>
            <person name="Mongue J. A."/>
            <person name="Jaron S. K."/>
        </authorList>
    </citation>
    <scope>NUCLEOTIDE SEQUENCE</scope>
</reference>
<evidence type="ECO:0000256" key="1">
    <source>
        <dbReference type="SAM" id="MobiDB-lite"/>
    </source>
</evidence>
<feature type="non-terminal residue" evidence="2">
    <location>
        <position position="26"/>
    </location>
</feature>
<keyword evidence="3" id="KW-1185">Reference proteome</keyword>
<name>A0A8J2PG91_9HEXA</name>
<comment type="caution">
    <text evidence="2">The sequence shown here is derived from an EMBL/GenBank/DDBJ whole genome shotgun (WGS) entry which is preliminary data.</text>
</comment>
<accession>A0A8J2PG91</accession>
<dbReference type="EMBL" id="CAJVCH010547552">
    <property type="protein sequence ID" value="CAG7828447.1"/>
    <property type="molecule type" value="Genomic_DNA"/>
</dbReference>
<organism evidence="2 3">
    <name type="scientific">Allacma fusca</name>
    <dbReference type="NCBI Taxonomy" id="39272"/>
    <lineage>
        <taxon>Eukaryota</taxon>
        <taxon>Metazoa</taxon>
        <taxon>Ecdysozoa</taxon>
        <taxon>Arthropoda</taxon>
        <taxon>Hexapoda</taxon>
        <taxon>Collembola</taxon>
        <taxon>Symphypleona</taxon>
        <taxon>Sminthuridae</taxon>
        <taxon>Allacma</taxon>
    </lineage>
</organism>
<evidence type="ECO:0000313" key="3">
    <source>
        <dbReference type="Proteomes" id="UP000708208"/>
    </source>
</evidence>
<evidence type="ECO:0000313" key="2">
    <source>
        <dbReference type="EMBL" id="CAG7828447.1"/>
    </source>
</evidence>
<dbReference type="AlphaFoldDB" id="A0A8J2PG91"/>
<feature type="region of interest" description="Disordered" evidence="1">
    <location>
        <begin position="1"/>
        <end position="26"/>
    </location>
</feature>
<protein>
    <submittedName>
        <fullName evidence="2">Uncharacterized protein</fullName>
    </submittedName>
</protein>
<proteinExistence type="predicted"/>